<dbReference type="AlphaFoldDB" id="A0A8C8ED54"/>
<dbReference type="GO" id="GO:0030424">
    <property type="term" value="C:axon"/>
    <property type="evidence" value="ECO:0007669"/>
    <property type="project" value="TreeGrafter"/>
</dbReference>
<dbReference type="PANTHER" id="PTHR45080">
    <property type="entry name" value="CONTACTIN 5"/>
    <property type="match status" value="1"/>
</dbReference>
<sequence length="277" mass="30222">MSLAGSPLVADLSGRVRMLSGGRQLQISILPVDFLYRVSFSFIVRPTILNSGSHPSEVVITQGNEISLECKVQGIPEPAITWMKDGRPLAAGRDVAILQGGRFLQLRSARVSDTGRYVCVAANAAGLSDRKYDLNVHGEYVQNGAGVTEGVSTFKFTPGHLRRNPVPQITWIKDGQSLTEDEDHKFLSSGRFLQITNAQVTDTGRYTCIASNTAGDKSKSYSLNVLEDVTVILNSPTSLVCEAYSYPPATITWLKDGNPLESNRNIRILPGKIFDCF</sequence>
<keyword evidence="3" id="KW-1185">Reference proteome</keyword>
<protein>
    <recommendedName>
        <fullName evidence="1">Ig-like domain-containing protein</fullName>
    </recommendedName>
</protein>
<dbReference type="GO" id="GO:0043025">
    <property type="term" value="C:neuronal cell body"/>
    <property type="evidence" value="ECO:0007669"/>
    <property type="project" value="TreeGrafter"/>
</dbReference>
<dbReference type="InterPro" id="IPR036179">
    <property type="entry name" value="Ig-like_dom_sf"/>
</dbReference>
<reference evidence="2" key="1">
    <citation type="submission" date="2025-08" db="UniProtKB">
        <authorList>
            <consortium name="Ensembl"/>
        </authorList>
    </citation>
    <scope>IDENTIFICATION</scope>
</reference>
<dbReference type="Proteomes" id="UP000694552">
    <property type="component" value="Unplaced"/>
</dbReference>
<dbReference type="InterPro" id="IPR013783">
    <property type="entry name" value="Ig-like_fold"/>
</dbReference>
<evidence type="ECO:0000259" key="1">
    <source>
        <dbReference type="PROSITE" id="PS50835"/>
    </source>
</evidence>
<dbReference type="Ensembl" id="ENSOSUT00000019262.1">
    <property type="protein sequence ID" value="ENSOSUP00000018645.1"/>
    <property type="gene ID" value="ENSOSUG00000013176.1"/>
</dbReference>
<dbReference type="SMART" id="SM00409">
    <property type="entry name" value="IG"/>
    <property type="match status" value="2"/>
</dbReference>
<feature type="domain" description="Ig-like" evidence="1">
    <location>
        <begin position="234"/>
        <end position="277"/>
    </location>
</feature>
<dbReference type="SUPFAM" id="SSF48726">
    <property type="entry name" value="Immunoglobulin"/>
    <property type="match status" value="3"/>
</dbReference>
<dbReference type="Pfam" id="PF07679">
    <property type="entry name" value="I-set"/>
    <property type="match status" value="2"/>
</dbReference>
<reference evidence="2" key="2">
    <citation type="submission" date="2025-09" db="UniProtKB">
        <authorList>
            <consortium name="Ensembl"/>
        </authorList>
    </citation>
    <scope>IDENTIFICATION</scope>
</reference>
<proteinExistence type="predicted"/>
<dbReference type="InterPro" id="IPR003599">
    <property type="entry name" value="Ig_sub"/>
</dbReference>
<dbReference type="Gene3D" id="2.60.40.10">
    <property type="entry name" value="Immunoglobulins"/>
    <property type="match status" value="3"/>
</dbReference>
<dbReference type="SMART" id="SM00408">
    <property type="entry name" value="IGc2"/>
    <property type="match status" value="2"/>
</dbReference>
<organism evidence="2 3">
    <name type="scientific">Otus sunia</name>
    <name type="common">Oriental scops-owl</name>
    <dbReference type="NCBI Taxonomy" id="257818"/>
    <lineage>
        <taxon>Eukaryota</taxon>
        <taxon>Metazoa</taxon>
        <taxon>Chordata</taxon>
        <taxon>Craniata</taxon>
        <taxon>Vertebrata</taxon>
        <taxon>Euteleostomi</taxon>
        <taxon>Archelosauria</taxon>
        <taxon>Archosauria</taxon>
        <taxon>Dinosauria</taxon>
        <taxon>Saurischia</taxon>
        <taxon>Theropoda</taxon>
        <taxon>Coelurosauria</taxon>
        <taxon>Aves</taxon>
        <taxon>Neognathae</taxon>
        <taxon>Neoaves</taxon>
        <taxon>Telluraves</taxon>
        <taxon>Strigiformes</taxon>
        <taxon>Strigidae</taxon>
        <taxon>Otus</taxon>
    </lineage>
</organism>
<dbReference type="InterPro" id="IPR007110">
    <property type="entry name" value="Ig-like_dom"/>
</dbReference>
<evidence type="ECO:0000313" key="2">
    <source>
        <dbReference type="Ensembl" id="ENSOSUP00000018645.1"/>
    </source>
</evidence>
<dbReference type="GO" id="GO:0050808">
    <property type="term" value="P:synapse organization"/>
    <property type="evidence" value="ECO:0007669"/>
    <property type="project" value="TreeGrafter"/>
</dbReference>
<dbReference type="GO" id="GO:0005886">
    <property type="term" value="C:plasma membrane"/>
    <property type="evidence" value="ECO:0007669"/>
    <property type="project" value="TreeGrafter"/>
</dbReference>
<dbReference type="PROSITE" id="PS50835">
    <property type="entry name" value="IG_LIKE"/>
    <property type="match status" value="3"/>
</dbReference>
<dbReference type="GO" id="GO:0008046">
    <property type="term" value="F:axon guidance receptor activity"/>
    <property type="evidence" value="ECO:0007669"/>
    <property type="project" value="TreeGrafter"/>
</dbReference>
<feature type="domain" description="Ig-like" evidence="1">
    <location>
        <begin position="159"/>
        <end position="224"/>
    </location>
</feature>
<dbReference type="InterPro" id="IPR050958">
    <property type="entry name" value="Cell_Adh-Cytoskel_Orgn"/>
</dbReference>
<evidence type="ECO:0000313" key="3">
    <source>
        <dbReference type="Proteomes" id="UP000694552"/>
    </source>
</evidence>
<dbReference type="FunFam" id="2.60.40.10:FF:000285">
    <property type="entry name" value="Hemicentin 1"/>
    <property type="match status" value="1"/>
</dbReference>
<dbReference type="PANTHER" id="PTHR45080:SF28">
    <property type="entry name" value="HEMICENTIN-2"/>
    <property type="match status" value="1"/>
</dbReference>
<dbReference type="GO" id="GO:0007156">
    <property type="term" value="P:homophilic cell adhesion via plasma membrane adhesion molecules"/>
    <property type="evidence" value="ECO:0007669"/>
    <property type="project" value="TreeGrafter"/>
</dbReference>
<dbReference type="InterPro" id="IPR003598">
    <property type="entry name" value="Ig_sub2"/>
</dbReference>
<feature type="domain" description="Ig-like" evidence="1">
    <location>
        <begin position="46"/>
        <end position="135"/>
    </location>
</feature>
<dbReference type="InterPro" id="IPR013098">
    <property type="entry name" value="Ig_I-set"/>
</dbReference>
<name>A0A8C8ED54_9STRI</name>
<accession>A0A8C8ED54</accession>
<dbReference type="FunFam" id="2.60.40.10:FF:000130">
    <property type="entry name" value="Hemicentin 1"/>
    <property type="match status" value="1"/>
</dbReference>